<comment type="caution">
    <text evidence="12">Was originally thought to be a dihydrodipicolinate synthase (DHDPS), catalyzing the condensation of (S)-aspartate-beta-semialdehyde [(S)-ASA] and pyruvate to dihydrodipicolinate (DHDP). However, it was shown in E.coli that the product of the enzymatic reaction is not dihydrodipicolinate but in fact (4S)-4-hydroxy-2,3,4,5-tetrahydro-(2S)-dipicolinic acid (HTPA), and that the consecutive dehydration reaction leading to DHDP is not spontaneous but catalyzed by DapB.</text>
</comment>
<dbReference type="HAMAP" id="MF_00418">
    <property type="entry name" value="DapA"/>
    <property type="match status" value="1"/>
</dbReference>
<reference evidence="16 17" key="1">
    <citation type="submission" date="2017-01" db="EMBL/GenBank/DDBJ databases">
        <authorList>
            <person name="Mah S.A."/>
            <person name="Swanson W.J."/>
            <person name="Moy G.W."/>
            <person name="Vacquier V.D."/>
        </authorList>
    </citation>
    <scope>NUCLEOTIDE SEQUENCE [LARGE SCALE GENOMIC DNA]</scope>
    <source>
        <strain evidence="16 17">DSM 26375</strain>
    </source>
</reference>
<dbReference type="PANTHER" id="PTHR12128:SF66">
    <property type="entry name" value="4-HYDROXY-2-OXOGLUTARATE ALDOLASE, MITOCHONDRIAL"/>
    <property type="match status" value="1"/>
</dbReference>
<keyword evidence="9 12" id="KW-0456">Lyase</keyword>
<evidence type="ECO:0000256" key="2">
    <source>
        <dbReference type="ARBA" id="ARBA00005120"/>
    </source>
</evidence>
<evidence type="ECO:0000256" key="12">
    <source>
        <dbReference type="HAMAP-Rule" id="MF_00418"/>
    </source>
</evidence>
<dbReference type="EMBL" id="FTOT01000006">
    <property type="protein sequence ID" value="SIT14886.1"/>
    <property type="molecule type" value="Genomic_DNA"/>
</dbReference>
<dbReference type="GO" id="GO:0008840">
    <property type="term" value="F:4-hydroxy-tetrahydrodipicolinate synthase activity"/>
    <property type="evidence" value="ECO:0007669"/>
    <property type="project" value="UniProtKB-UniRule"/>
</dbReference>
<comment type="subunit">
    <text evidence="12">Homotetramer; dimer of dimers.</text>
</comment>
<dbReference type="SUPFAM" id="SSF51569">
    <property type="entry name" value="Aldolase"/>
    <property type="match status" value="1"/>
</dbReference>
<dbReference type="GO" id="GO:0019877">
    <property type="term" value="P:diaminopimelate biosynthetic process"/>
    <property type="evidence" value="ECO:0007669"/>
    <property type="project" value="UniProtKB-UniRule"/>
</dbReference>
<dbReference type="PROSITE" id="PS00666">
    <property type="entry name" value="DHDPS_2"/>
    <property type="match status" value="1"/>
</dbReference>
<keyword evidence="17" id="KW-1185">Reference proteome</keyword>
<evidence type="ECO:0000256" key="10">
    <source>
        <dbReference type="ARBA" id="ARBA00023270"/>
    </source>
</evidence>
<dbReference type="PRINTS" id="PR00146">
    <property type="entry name" value="DHPICSNTHASE"/>
</dbReference>
<dbReference type="PROSITE" id="PS00665">
    <property type="entry name" value="DHDPS_1"/>
    <property type="match status" value="1"/>
</dbReference>
<sequence length="302" mass="31154">MTDLTRFDGVFTALVTPFTDSGEIDWAAFDRLIDRQLEAGIAGLVPVGTTGEAATLDEDEALAVIAHTVRRAGNAAYVLAGTGSNVTKKTVSATRRAVEAGAHGVLLITPYYNKPSAEGLIAHFGAAAEAAGAADVMLYSVPGRTGVAIAPDTAAELARSHRNIVAIKEAGGDPARVTALRAACGQGFVVHCGDDGLALPFFALGARGLTSVLSNWRPAEVVALYRAWAEGRQDEALSLHDWLSPLAASMFCEASPGPVKRALAMEGVISDGVRLPLVPLSAKGDALLRAAMAGAGLLNSRA</sequence>
<keyword evidence="5 12" id="KW-0963">Cytoplasm</keyword>
<dbReference type="UniPathway" id="UPA00034">
    <property type="reaction ID" value="UER00017"/>
</dbReference>
<gene>
    <name evidence="12" type="primary">dapA</name>
    <name evidence="16" type="ORF">SAMN05421774_106198</name>
</gene>
<evidence type="ECO:0000256" key="11">
    <source>
        <dbReference type="ARBA" id="ARBA00047836"/>
    </source>
</evidence>
<evidence type="ECO:0000256" key="13">
    <source>
        <dbReference type="PIRNR" id="PIRNR001365"/>
    </source>
</evidence>
<evidence type="ECO:0000256" key="9">
    <source>
        <dbReference type="ARBA" id="ARBA00023239"/>
    </source>
</evidence>
<protein>
    <recommendedName>
        <fullName evidence="4 12">4-hydroxy-tetrahydrodipicolinate synthase</fullName>
        <shortName evidence="12">HTPA synthase</shortName>
        <ecNumber evidence="4 12">4.3.3.7</ecNumber>
    </recommendedName>
</protein>
<dbReference type="SMART" id="SM01130">
    <property type="entry name" value="DHDPS"/>
    <property type="match status" value="1"/>
</dbReference>
<feature type="site" description="Part of a proton relay during catalysis" evidence="12">
    <location>
        <position position="112"/>
    </location>
</feature>
<dbReference type="OrthoDB" id="9782828at2"/>
<comment type="catalytic activity">
    <reaction evidence="11 12">
        <text>L-aspartate 4-semialdehyde + pyruvate = (2S,4S)-4-hydroxy-2,3,4,5-tetrahydrodipicolinate + H2O + H(+)</text>
        <dbReference type="Rhea" id="RHEA:34171"/>
        <dbReference type="ChEBI" id="CHEBI:15361"/>
        <dbReference type="ChEBI" id="CHEBI:15377"/>
        <dbReference type="ChEBI" id="CHEBI:15378"/>
        <dbReference type="ChEBI" id="CHEBI:67139"/>
        <dbReference type="ChEBI" id="CHEBI:537519"/>
        <dbReference type="EC" id="4.3.3.7"/>
    </reaction>
</comment>
<keyword evidence="8 12" id="KW-0457">Lysine biosynthesis</keyword>
<dbReference type="GO" id="GO:0009089">
    <property type="term" value="P:lysine biosynthetic process via diaminopimelate"/>
    <property type="evidence" value="ECO:0007669"/>
    <property type="project" value="UniProtKB-UniRule"/>
</dbReference>
<feature type="active site" description="Schiff-base intermediate with substrate" evidence="12 14">
    <location>
        <position position="168"/>
    </location>
</feature>
<dbReference type="GO" id="GO:0005737">
    <property type="term" value="C:cytoplasm"/>
    <property type="evidence" value="ECO:0007669"/>
    <property type="project" value="UniProtKB-SubCell"/>
</dbReference>
<dbReference type="PANTHER" id="PTHR12128">
    <property type="entry name" value="DIHYDRODIPICOLINATE SYNTHASE"/>
    <property type="match status" value="1"/>
</dbReference>
<evidence type="ECO:0000256" key="4">
    <source>
        <dbReference type="ARBA" id="ARBA00012086"/>
    </source>
</evidence>
<dbReference type="InterPro" id="IPR013785">
    <property type="entry name" value="Aldolase_TIM"/>
</dbReference>
<evidence type="ECO:0000313" key="16">
    <source>
        <dbReference type="EMBL" id="SIT14886.1"/>
    </source>
</evidence>
<dbReference type="InterPro" id="IPR020624">
    <property type="entry name" value="Schiff_base-form_aldolases_CS"/>
</dbReference>
<dbReference type="CDD" id="cd00950">
    <property type="entry name" value="DHDPS"/>
    <property type="match status" value="1"/>
</dbReference>
<comment type="function">
    <text evidence="1 12">Catalyzes the condensation of (S)-aspartate-beta-semialdehyde [(S)-ASA] and pyruvate to 4-hydroxy-tetrahydrodipicolinate (HTPA).</text>
</comment>
<dbReference type="EC" id="4.3.3.7" evidence="4 12"/>
<dbReference type="Gene3D" id="3.20.20.70">
    <property type="entry name" value="Aldolase class I"/>
    <property type="match status" value="1"/>
</dbReference>
<evidence type="ECO:0000256" key="7">
    <source>
        <dbReference type="ARBA" id="ARBA00022915"/>
    </source>
</evidence>
<evidence type="ECO:0000256" key="1">
    <source>
        <dbReference type="ARBA" id="ARBA00003294"/>
    </source>
</evidence>
<feature type="binding site" evidence="12 15">
    <location>
        <position position="50"/>
    </location>
    <ligand>
        <name>pyruvate</name>
        <dbReference type="ChEBI" id="CHEBI:15361"/>
    </ligand>
</feature>
<dbReference type="NCBIfam" id="TIGR00674">
    <property type="entry name" value="dapA"/>
    <property type="match status" value="1"/>
</dbReference>
<keyword evidence="6 12" id="KW-0028">Amino-acid biosynthesis</keyword>
<evidence type="ECO:0000256" key="6">
    <source>
        <dbReference type="ARBA" id="ARBA00022605"/>
    </source>
</evidence>
<evidence type="ECO:0000256" key="8">
    <source>
        <dbReference type="ARBA" id="ARBA00023154"/>
    </source>
</evidence>
<dbReference type="Proteomes" id="UP000186141">
    <property type="component" value="Unassembled WGS sequence"/>
</dbReference>
<feature type="active site" description="Proton donor/acceptor" evidence="12 14">
    <location>
        <position position="139"/>
    </location>
</feature>
<keyword evidence="10 12" id="KW-0704">Schiff base</keyword>
<dbReference type="InterPro" id="IPR005263">
    <property type="entry name" value="DapA"/>
</dbReference>
<organism evidence="16 17">
    <name type="scientific">Gemmobacter megaterium</name>
    <dbReference type="NCBI Taxonomy" id="1086013"/>
    <lineage>
        <taxon>Bacteria</taxon>
        <taxon>Pseudomonadati</taxon>
        <taxon>Pseudomonadota</taxon>
        <taxon>Alphaproteobacteria</taxon>
        <taxon>Rhodobacterales</taxon>
        <taxon>Paracoccaceae</taxon>
        <taxon>Gemmobacter</taxon>
    </lineage>
</organism>
<comment type="subcellular location">
    <subcellularLocation>
        <location evidence="12">Cytoplasm</location>
    </subcellularLocation>
</comment>
<dbReference type="AlphaFoldDB" id="A0A1N7PWB7"/>
<accession>A0A1N7PWB7</accession>
<dbReference type="STRING" id="1086013.SAMN05421774_106198"/>
<evidence type="ECO:0000313" key="17">
    <source>
        <dbReference type="Proteomes" id="UP000186141"/>
    </source>
</evidence>
<proteinExistence type="inferred from homology"/>
<dbReference type="InterPro" id="IPR020625">
    <property type="entry name" value="Schiff_base-form_aldolases_AS"/>
</dbReference>
<evidence type="ECO:0000256" key="15">
    <source>
        <dbReference type="PIRSR" id="PIRSR001365-2"/>
    </source>
</evidence>
<evidence type="ECO:0000256" key="5">
    <source>
        <dbReference type="ARBA" id="ARBA00022490"/>
    </source>
</evidence>
<evidence type="ECO:0000256" key="3">
    <source>
        <dbReference type="ARBA" id="ARBA00007592"/>
    </source>
</evidence>
<evidence type="ECO:0000256" key="14">
    <source>
        <dbReference type="PIRSR" id="PIRSR001365-1"/>
    </source>
</evidence>
<comment type="pathway">
    <text evidence="2 12">Amino-acid biosynthesis; L-lysine biosynthesis via DAP pathway; (S)-tetrahydrodipicolinate from L-aspartate: step 3/4.</text>
</comment>
<feature type="binding site" evidence="12">
    <location>
        <position position="210"/>
    </location>
    <ligand>
        <name>pyruvate</name>
        <dbReference type="ChEBI" id="CHEBI:15361"/>
    </ligand>
</feature>
<dbReference type="Pfam" id="PF00701">
    <property type="entry name" value="DHDPS"/>
    <property type="match status" value="1"/>
</dbReference>
<dbReference type="InterPro" id="IPR002220">
    <property type="entry name" value="DapA-like"/>
</dbReference>
<keyword evidence="7 12" id="KW-0220">Diaminopimelate biosynthesis</keyword>
<comment type="similarity">
    <text evidence="3 12 13">Belongs to the DapA family.</text>
</comment>
<feature type="site" description="Part of a proton relay during catalysis" evidence="12">
    <location>
        <position position="49"/>
    </location>
</feature>
<dbReference type="PIRSF" id="PIRSF001365">
    <property type="entry name" value="DHDPS"/>
    <property type="match status" value="1"/>
</dbReference>
<dbReference type="RefSeq" id="WP_076532768.1">
    <property type="nucleotide sequence ID" value="NZ_FTOT01000006.1"/>
</dbReference>
<name>A0A1N7PWB7_9RHOB</name>